<dbReference type="AlphaFoldDB" id="A0A0N4ZXS9"/>
<accession>A0A0N4ZXS9</accession>
<proteinExistence type="predicted"/>
<evidence type="ECO:0000256" key="1">
    <source>
        <dbReference type="SAM" id="MobiDB-lite"/>
    </source>
</evidence>
<organism evidence="2 3">
    <name type="scientific">Parastrongyloides trichosuri</name>
    <name type="common">Possum-specific nematode worm</name>
    <dbReference type="NCBI Taxonomy" id="131310"/>
    <lineage>
        <taxon>Eukaryota</taxon>
        <taxon>Metazoa</taxon>
        <taxon>Ecdysozoa</taxon>
        <taxon>Nematoda</taxon>
        <taxon>Chromadorea</taxon>
        <taxon>Rhabditida</taxon>
        <taxon>Tylenchina</taxon>
        <taxon>Panagrolaimomorpha</taxon>
        <taxon>Strongyloidoidea</taxon>
        <taxon>Strongyloididae</taxon>
        <taxon>Parastrongyloides</taxon>
    </lineage>
</organism>
<feature type="compositionally biased region" description="Pro residues" evidence="1">
    <location>
        <begin position="385"/>
        <end position="425"/>
    </location>
</feature>
<reference evidence="3" key="1">
    <citation type="submission" date="2017-02" db="UniProtKB">
        <authorList>
            <consortium name="WormBaseParasite"/>
        </authorList>
    </citation>
    <scope>IDENTIFICATION</scope>
</reference>
<feature type="region of interest" description="Disordered" evidence="1">
    <location>
        <begin position="1"/>
        <end position="118"/>
    </location>
</feature>
<feature type="compositionally biased region" description="Low complexity" evidence="1">
    <location>
        <begin position="271"/>
        <end position="284"/>
    </location>
</feature>
<sequence>NRAGSRDRHSGSGSRPARPGNSGRSWPLHRLPADQGSAASGFRQRSARHRGRSGRRRRARRRYSTGLRSRAAVFRGKATKSGPGYGLEEGVDQPAREEPVCRKSPIAHQGPVERRPHSAGQIGAFRRLGVEQQVIGDVRPIGDGGEVRLVPDRQGLDDPRPRQPPRLGRAGRRLVAVQLDQVRPQDQSDFAQQGVVGVDQDGDHLGAPSRPVEQGGGVQRRDVARALRKHHRPDKGRPAVERRIQRIRRRQAADLGQGHAQIRCATAGERSSAALPLPYPSSSSGKPRSGADRGTQRRRRRSLLQARRVGFRPQGAAGSPGLRYARRRMTKEWFRRRSTRSRSRSAAAIPPTPDRPAKPARPAARGGGPRRGCPPPRTSDAPGGSAPPSPSGAPRSATPPPARRAPGACPRPPAPVRPRRTAPPL</sequence>
<protein>
    <submittedName>
        <fullName evidence="3">Serine/threonine protein kinase</fullName>
    </submittedName>
</protein>
<keyword evidence="2" id="KW-1185">Reference proteome</keyword>
<dbReference type="WBParaSite" id="PTRK_0001352900.1">
    <property type="protein sequence ID" value="PTRK_0001352900.1"/>
    <property type="gene ID" value="PTRK_0001352900"/>
</dbReference>
<name>A0A0N4ZXS9_PARTI</name>
<evidence type="ECO:0000313" key="2">
    <source>
        <dbReference type="Proteomes" id="UP000038045"/>
    </source>
</evidence>
<feature type="compositionally biased region" description="Basic and acidic residues" evidence="1">
    <location>
        <begin position="235"/>
        <end position="244"/>
    </location>
</feature>
<dbReference type="Proteomes" id="UP000038045">
    <property type="component" value="Unplaced"/>
</dbReference>
<feature type="region of interest" description="Disordered" evidence="1">
    <location>
        <begin position="136"/>
        <end position="425"/>
    </location>
</feature>
<feature type="compositionally biased region" description="Basic residues" evidence="1">
    <location>
        <begin position="45"/>
        <end position="63"/>
    </location>
</feature>
<feature type="compositionally biased region" description="Basic and acidic residues" evidence="1">
    <location>
        <begin position="1"/>
        <end position="10"/>
    </location>
</feature>
<evidence type="ECO:0000313" key="3">
    <source>
        <dbReference type="WBParaSite" id="PTRK_0001352900.1"/>
    </source>
</evidence>
<feature type="compositionally biased region" description="Basic and acidic residues" evidence="1">
    <location>
        <begin position="145"/>
        <end position="161"/>
    </location>
</feature>